<keyword evidence="2" id="KW-1185">Reference proteome</keyword>
<sequence>MEQIIRVPSEIVKIIPIFSGEARQLPLFIKKCEYVLSNFQGSDAQNEYLFHVITSRLTGEAANLVGEREQINTWHELKTLISEHFGDPRTEECLVLELESLKIKFKESYLDFCHRIQNIRSILIAKVNETINDPTLRQAKQHIYNNSSLNVFLYNLPAYLVRLVRLRNVNTLEGALRTVLEEENFQTVYDLKNPSRKSPHNNSVRPNGQPRPLSGTHAPNKPTVSDNQLNSQTDSNHNSRNNSSQFRNNNFRHNSSNSVNHGPHETRSAQLRSQHIPSPPSPAHNAQFARTGANTDVTMRTASSRRVNYTNNDPYITYNNNEVDSEPQPSTSSESSSVQNFFIQASSIEKK</sequence>
<dbReference type="EMBL" id="CM056783">
    <property type="protein sequence ID" value="KAJ8727239.1"/>
    <property type="molecule type" value="Genomic_DNA"/>
</dbReference>
<organism evidence="1 2">
    <name type="scientific">Mythimna loreyi</name>
    <dbReference type="NCBI Taxonomy" id="667449"/>
    <lineage>
        <taxon>Eukaryota</taxon>
        <taxon>Metazoa</taxon>
        <taxon>Ecdysozoa</taxon>
        <taxon>Arthropoda</taxon>
        <taxon>Hexapoda</taxon>
        <taxon>Insecta</taxon>
        <taxon>Pterygota</taxon>
        <taxon>Neoptera</taxon>
        <taxon>Endopterygota</taxon>
        <taxon>Lepidoptera</taxon>
        <taxon>Glossata</taxon>
        <taxon>Ditrysia</taxon>
        <taxon>Noctuoidea</taxon>
        <taxon>Noctuidae</taxon>
        <taxon>Noctuinae</taxon>
        <taxon>Hadenini</taxon>
        <taxon>Mythimna</taxon>
    </lineage>
</organism>
<name>A0ACC2QW47_9NEOP</name>
<dbReference type="Proteomes" id="UP001231649">
    <property type="component" value="Chromosome 7"/>
</dbReference>
<gene>
    <name evidence="1" type="ORF">PYW08_015636</name>
</gene>
<comment type="caution">
    <text evidence="1">The sequence shown here is derived from an EMBL/GenBank/DDBJ whole genome shotgun (WGS) entry which is preliminary data.</text>
</comment>
<proteinExistence type="predicted"/>
<reference evidence="1" key="1">
    <citation type="submission" date="2023-03" db="EMBL/GenBank/DDBJ databases">
        <title>Chromosome-level genomes of two armyworms, Mythimna separata and Mythimna loreyi, provide insights into the biosynthesis and reception of sex pheromones.</title>
        <authorList>
            <person name="Zhao H."/>
        </authorList>
    </citation>
    <scope>NUCLEOTIDE SEQUENCE</scope>
    <source>
        <strain evidence="1">BeijingLab</strain>
    </source>
</reference>
<evidence type="ECO:0000313" key="2">
    <source>
        <dbReference type="Proteomes" id="UP001231649"/>
    </source>
</evidence>
<accession>A0ACC2QW47</accession>
<evidence type="ECO:0000313" key="1">
    <source>
        <dbReference type="EMBL" id="KAJ8727239.1"/>
    </source>
</evidence>
<protein>
    <submittedName>
        <fullName evidence="1">Uncharacterized protein</fullName>
    </submittedName>
</protein>